<name>A0A1E3PZU3_LIPST</name>
<evidence type="ECO:0000313" key="1">
    <source>
        <dbReference type="EMBL" id="ODQ70784.1"/>
    </source>
</evidence>
<dbReference type="AlphaFoldDB" id="A0A1E3PZU3"/>
<dbReference type="OrthoDB" id="2210at2759"/>
<sequence>MSSQNVQTNKLRYLKMTKPYRAQTANQCTLFMAELFNCWAGSGLNAVDCQPLEIKMKDCFDNRRFQPLIRTPFNYHAARLFPKLSKRPHD</sequence>
<reference evidence="1 2" key="1">
    <citation type="journal article" date="2016" name="Proc. Natl. Acad. Sci. U.S.A.">
        <title>Comparative genomics of biotechnologically important yeasts.</title>
        <authorList>
            <person name="Riley R."/>
            <person name="Haridas S."/>
            <person name="Wolfe K.H."/>
            <person name="Lopes M.R."/>
            <person name="Hittinger C.T."/>
            <person name="Goeker M."/>
            <person name="Salamov A.A."/>
            <person name="Wisecaver J.H."/>
            <person name="Long T.M."/>
            <person name="Calvey C.H."/>
            <person name="Aerts A.L."/>
            <person name="Barry K.W."/>
            <person name="Choi C."/>
            <person name="Clum A."/>
            <person name="Coughlan A.Y."/>
            <person name="Deshpande S."/>
            <person name="Douglass A.P."/>
            <person name="Hanson S.J."/>
            <person name="Klenk H.-P."/>
            <person name="LaButti K.M."/>
            <person name="Lapidus A."/>
            <person name="Lindquist E.A."/>
            <person name="Lipzen A.M."/>
            <person name="Meier-Kolthoff J.P."/>
            <person name="Ohm R.A."/>
            <person name="Otillar R.P."/>
            <person name="Pangilinan J.L."/>
            <person name="Peng Y."/>
            <person name="Rokas A."/>
            <person name="Rosa C.A."/>
            <person name="Scheuner C."/>
            <person name="Sibirny A.A."/>
            <person name="Slot J.C."/>
            <person name="Stielow J.B."/>
            <person name="Sun H."/>
            <person name="Kurtzman C.P."/>
            <person name="Blackwell M."/>
            <person name="Grigoriev I.V."/>
            <person name="Jeffries T.W."/>
        </authorList>
    </citation>
    <scope>NUCLEOTIDE SEQUENCE [LARGE SCALE GENOMIC DNA]</scope>
    <source>
        <strain evidence="1 2">NRRL Y-11557</strain>
    </source>
</reference>
<evidence type="ECO:0000313" key="2">
    <source>
        <dbReference type="Proteomes" id="UP000094385"/>
    </source>
</evidence>
<dbReference type="EMBL" id="KV454299">
    <property type="protein sequence ID" value="ODQ70784.1"/>
    <property type="molecule type" value="Genomic_DNA"/>
</dbReference>
<proteinExistence type="predicted"/>
<accession>A0A1E3PZU3</accession>
<organism evidence="1 2">
    <name type="scientific">Lipomyces starkeyi NRRL Y-11557</name>
    <dbReference type="NCBI Taxonomy" id="675824"/>
    <lineage>
        <taxon>Eukaryota</taxon>
        <taxon>Fungi</taxon>
        <taxon>Dikarya</taxon>
        <taxon>Ascomycota</taxon>
        <taxon>Saccharomycotina</taxon>
        <taxon>Lipomycetes</taxon>
        <taxon>Lipomycetales</taxon>
        <taxon>Lipomycetaceae</taxon>
        <taxon>Lipomyces</taxon>
    </lineage>
</organism>
<dbReference type="STRING" id="675824.A0A1E3PZU3"/>
<dbReference type="Proteomes" id="UP000094385">
    <property type="component" value="Unassembled WGS sequence"/>
</dbReference>
<keyword evidence="2" id="KW-1185">Reference proteome</keyword>
<protein>
    <recommendedName>
        <fullName evidence="3">37S ribosomal protein mrp10, mitochondrial</fullName>
    </recommendedName>
</protein>
<gene>
    <name evidence="1" type="ORF">LIPSTDRAFT_74264</name>
</gene>
<evidence type="ECO:0008006" key="3">
    <source>
        <dbReference type="Google" id="ProtNLM"/>
    </source>
</evidence>